<keyword evidence="4" id="KW-1185">Reference proteome</keyword>
<reference evidence="3 4" key="1">
    <citation type="submission" date="2019-08" db="EMBL/GenBank/DDBJ databases">
        <title>Deep-cultivation of Planctomycetes and their phenomic and genomic characterization uncovers novel biology.</title>
        <authorList>
            <person name="Wiegand S."/>
            <person name="Jogler M."/>
            <person name="Boedeker C."/>
            <person name="Pinto D."/>
            <person name="Vollmers J."/>
            <person name="Rivas-Marin E."/>
            <person name="Kohn T."/>
            <person name="Peeters S.H."/>
            <person name="Heuer A."/>
            <person name="Rast P."/>
            <person name="Oberbeckmann S."/>
            <person name="Bunk B."/>
            <person name="Jeske O."/>
            <person name="Meyerdierks A."/>
            <person name="Storesund J.E."/>
            <person name="Kallscheuer N."/>
            <person name="Luecker S."/>
            <person name="Lage O.M."/>
            <person name="Pohl T."/>
            <person name="Merkel B.J."/>
            <person name="Hornburger P."/>
            <person name="Mueller R.-W."/>
            <person name="Bruemmer F."/>
            <person name="Labrenz M."/>
            <person name="Spormann A.M."/>
            <person name="Op den Camp H."/>
            <person name="Overmann J."/>
            <person name="Amann R."/>
            <person name="Jetten M.S.M."/>
            <person name="Mascher T."/>
            <person name="Medema M.H."/>
            <person name="Devos D.P."/>
            <person name="Kaster A.-K."/>
            <person name="Ovreas L."/>
            <person name="Rohde M."/>
            <person name="Galperin M.Y."/>
            <person name="Jogler C."/>
        </authorList>
    </citation>
    <scope>NUCLEOTIDE SEQUENCE [LARGE SCALE GENOMIC DNA]</scope>
    <source>
        <strain evidence="3 4">Pr1d</strain>
    </source>
</reference>
<dbReference type="Gene3D" id="2.40.160.100">
    <property type="match status" value="1"/>
</dbReference>
<dbReference type="EMBL" id="CP042913">
    <property type="protein sequence ID" value="QEG36749.1"/>
    <property type="molecule type" value="Genomic_DNA"/>
</dbReference>
<gene>
    <name evidence="3" type="ORF">Pr1d_40850</name>
</gene>
<feature type="domain" description="Alginate export" evidence="2">
    <location>
        <begin position="139"/>
        <end position="519"/>
    </location>
</feature>
<evidence type="ECO:0000259" key="2">
    <source>
        <dbReference type="Pfam" id="PF13372"/>
    </source>
</evidence>
<dbReference type="InterPro" id="IPR025388">
    <property type="entry name" value="Alginate_export_dom"/>
</dbReference>
<dbReference type="OrthoDB" id="311329at2"/>
<evidence type="ECO:0000313" key="4">
    <source>
        <dbReference type="Proteomes" id="UP000323917"/>
    </source>
</evidence>
<organism evidence="3 4">
    <name type="scientific">Bythopirellula goksoeyrii</name>
    <dbReference type="NCBI Taxonomy" id="1400387"/>
    <lineage>
        <taxon>Bacteria</taxon>
        <taxon>Pseudomonadati</taxon>
        <taxon>Planctomycetota</taxon>
        <taxon>Planctomycetia</taxon>
        <taxon>Pirellulales</taxon>
        <taxon>Lacipirellulaceae</taxon>
        <taxon>Bythopirellula</taxon>
    </lineage>
</organism>
<evidence type="ECO:0000256" key="1">
    <source>
        <dbReference type="SAM" id="SignalP"/>
    </source>
</evidence>
<accession>A0A5B9QFS2</accession>
<dbReference type="InterPro" id="IPR053728">
    <property type="entry name" value="Alginate_Permeability_Chnl"/>
</dbReference>
<name>A0A5B9QFS2_9BACT</name>
<feature type="chain" id="PRO_5022975348" description="Alginate export domain-containing protein" evidence="1">
    <location>
        <begin position="23"/>
        <end position="532"/>
    </location>
</feature>
<dbReference type="RefSeq" id="WP_148075065.1">
    <property type="nucleotide sequence ID" value="NZ_CP042913.1"/>
</dbReference>
<feature type="signal peptide" evidence="1">
    <location>
        <begin position="1"/>
        <end position="22"/>
    </location>
</feature>
<dbReference type="Pfam" id="PF13372">
    <property type="entry name" value="Alginate_exp"/>
    <property type="match status" value="1"/>
</dbReference>
<dbReference type="KEGG" id="bgok:Pr1d_40850"/>
<dbReference type="Proteomes" id="UP000323917">
    <property type="component" value="Chromosome"/>
</dbReference>
<proteinExistence type="predicted"/>
<evidence type="ECO:0000313" key="3">
    <source>
        <dbReference type="EMBL" id="QEG36749.1"/>
    </source>
</evidence>
<protein>
    <recommendedName>
        <fullName evidence="2">Alginate export domain-containing protein</fullName>
    </recommendedName>
</protein>
<keyword evidence="1" id="KW-0732">Signal</keyword>
<dbReference type="AlphaFoldDB" id="A0A5B9QFS2"/>
<sequence length="532" mass="59088" precursor="true">MSQLSTFLASAVVLLSTELASAQPYQGTSQYSVAPAALSLGHDFDANGDLTFKYPNSDQEFQLTAGCTEESCDCGDTVGCGDGVSGKGGKKPNPCAGSHKALFYDNDFNYLKDPCYKGHCLGDCLKLMPVSQDNRWGTLDIGGQLRLRYHHEVGMGQQAGETRFEPTTNDFLLSRVRLYSNWQVNDHLRFYVEGIDAQVAAANSAYIPRPIDRNFGDFLNLFVDLKLLESTTLRVGRQELLYGNQRLISPLDWANTRRTFEGAKAMIKAGDWETDIFYTHYVPVVPNELDEADYNQPFYGCYMSYSGFDNFVVQPFYIGYDNQNPAGPVAGSGDFSLHTVGMRVNGGIDDWLFEMIGGPQFGRQSALGVDQDAAFGTCGIGRSLGSQLPWSPTLWGYYDYASGNAPGGSFNQFNQLFPLAHKYLGFIDAVQRSNIQSPNILLTMKPAEKLSLLFWYYHFMANQAGDVVPSIGGTPPQSLTSTDFGDELDVLATYQWGPRSNILFGWSHFWRGDKILAPTDADFFYSQWELNF</sequence>